<dbReference type="GO" id="GO:0005788">
    <property type="term" value="C:endoplasmic reticulum lumen"/>
    <property type="evidence" value="ECO:0007669"/>
    <property type="project" value="UniProtKB-SubCell"/>
</dbReference>
<evidence type="ECO:0000256" key="10">
    <source>
        <dbReference type="ARBA" id="ARBA00023235"/>
    </source>
</evidence>
<dbReference type="GO" id="GO:0006457">
    <property type="term" value="P:protein folding"/>
    <property type="evidence" value="ECO:0007669"/>
    <property type="project" value="TreeGrafter"/>
</dbReference>
<name>A0A1X0R962_RHIZD</name>
<keyword evidence="9 12" id="KW-1015">Disulfide bond</keyword>
<keyword evidence="7" id="KW-0677">Repeat</keyword>
<evidence type="ECO:0000259" key="16">
    <source>
        <dbReference type="PROSITE" id="PS51352"/>
    </source>
</evidence>
<dbReference type="VEuPathDB" id="FungiDB:BCV72DRAFT_240381"/>
<dbReference type="EC" id="5.3.4.1" evidence="5 14"/>
<evidence type="ECO:0000256" key="3">
    <source>
        <dbReference type="ARBA" id="ARBA00004319"/>
    </source>
</evidence>
<evidence type="ECO:0000256" key="9">
    <source>
        <dbReference type="ARBA" id="ARBA00023157"/>
    </source>
</evidence>
<dbReference type="AlphaFoldDB" id="A0A1X0R962"/>
<dbReference type="PROSITE" id="PS00194">
    <property type="entry name" value="THIOREDOXIN_1"/>
    <property type="match status" value="2"/>
</dbReference>
<protein>
    <recommendedName>
        <fullName evidence="5 14">Protein disulfide-isomerase</fullName>
        <ecNumber evidence="5 14">5.3.4.1</ecNumber>
    </recommendedName>
</protein>
<dbReference type="OrthoDB" id="427280at2759"/>
<dbReference type="Pfam" id="PF13848">
    <property type="entry name" value="Thioredoxin_6"/>
    <property type="match status" value="1"/>
</dbReference>
<gene>
    <name evidence="17" type="ORF">BCV72DRAFT_240381</name>
</gene>
<keyword evidence="10 14" id="KW-0413">Isomerase</keyword>
<dbReference type="NCBIfam" id="TIGR01126">
    <property type="entry name" value="pdi_dom"/>
    <property type="match status" value="1"/>
</dbReference>
<dbReference type="NCBIfam" id="TIGR01130">
    <property type="entry name" value="ER_PDI_fam"/>
    <property type="match status" value="1"/>
</dbReference>
<dbReference type="PANTHER" id="PTHR18929">
    <property type="entry name" value="PROTEIN DISULFIDE ISOMERASE"/>
    <property type="match status" value="1"/>
</dbReference>
<dbReference type="InterPro" id="IPR036249">
    <property type="entry name" value="Thioredoxin-like_sf"/>
</dbReference>
<dbReference type="GO" id="GO:0003756">
    <property type="term" value="F:protein disulfide isomerase activity"/>
    <property type="evidence" value="ECO:0007669"/>
    <property type="project" value="UniProtKB-EC"/>
</dbReference>
<evidence type="ECO:0000256" key="4">
    <source>
        <dbReference type="ARBA" id="ARBA00006347"/>
    </source>
</evidence>
<evidence type="ECO:0000256" key="8">
    <source>
        <dbReference type="ARBA" id="ARBA00022824"/>
    </source>
</evidence>
<dbReference type="Pfam" id="PF00085">
    <property type="entry name" value="Thioredoxin"/>
    <property type="match status" value="2"/>
</dbReference>
<dbReference type="CDD" id="cd02995">
    <property type="entry name" value="PDI_a_PDI_a'_C"/>
    <property type="match status" value="1"/>
</dbReference>
<evidence type="ECO:0000256" key="5">
    <source>
        <dbReference type="ARBA" id="ARBA00012723"/>
    </source>
</evidence>
<dbReference type="PROSITE" id="PS51352">
    <property type="entry name" value="THIOREDOXIN_2"/>
    <property type="match status" value="2"/>
</dbReference>
<feature type="domain" description="Thioredoxin" evidence="16">
    <location>
        <begin position="6"/>
        <end position="131"/>
    </location>
</feature>
<dbReference type="PRINTS" id="PR00421">
    <property type="entry name" value="THIOREDOXIN"/>
</dbReference>
<keyword evidence="6 14" id="KW-0732">Signal</keyword>
<feature type="region of interest" description="Disordered" evidence="15">
    <location>
        <begin position="474"/>
        <end position="511"/>
    </location>
</feature>
<comment type="similarity">
    <text evidence="4 13">Belongs to the protein disulfide isomerase family.</text>
</comment>
<dbReference type="InterPro" id="IPR013766">
    <property type="entry name" value="Thioredoxin_domain"/>
</dbReference>
<dbReference type="SUPFAM" id="SSF52833">
    <property type="entry name" value="Thioredoxin-like"/>
    <property type="match status" value="4"/>
</dbReference>
<dbReference type="GO" id="GO:0034976">
    <property type="term" value="P:response to endoplasmic reticulum stress"/>
    <property type="evidence" value="ECO:0007669"/>
    <property type="project" value="TreeGrafter"/>
</dbReference>
<comment type="function">
    <text evidence="2">Participates in the folding of proteins containing disulfide bonds, may be involved in glycosylation, prolyl hydroxylation and triglyceride transfer.</text>
</comment>
<comment type="catalytic activity">
    <reaction evidence="1 14">
        <text>Catalyzes the rearrangement of -S-S- bonds in proteins.</text>
        <dbReference type="EC" id="5.3.4.1"/>
    </reaction>
</comment>
<dbReference type="InterPro" id="IPR017937">
    <property type="entry name" value="Thioredoxin_CS"/>
</dbReference>
<proteinExistence type="inferred from homology"/>
<accession>A0A1X0R962</accession>
<dbReference type="CDD" id="cd02982">
    <property type="entry name" value="PDI_b'_family"/>
    <property type="match status" value="1"/>
</dbReference>
<reference evidence="17" key="1">
    <citation type="journal article" date="2016" name="Proc. Natl. Acad. Sci. U.S.A.">
        <title>Lipid metabolic changes in an early divergent fungus govern the establishment of a mutualistic symbiosis with endobacteria.</title>
        <authorList>
            <person name="Lastovetsky O.A."/>
            <person name="Gaspar M.L."/>
            <person name="Mondo S.J."/>
            <person name="LaButti K.M."/>
            <person name="Sandor L."/>
            <person name="Grigoriev I.V."/>
            <person name="Henry S.A."/>
            <person name="Pawlowska T.E."/>
        </authorList>
    </citation>
    <scope>NUCLEOTIDE SEQUENCE [LARGE SCALE GENOMIC DNA]</scope>
    <source>
        <strain evidence="17">ATCC 52814</strain>
    </source>
</reference>
<sequence>MVKKSFLLAAIATTFSALTHTVLADSDVLSLTDKTFDQSVLGQDLMLVEFFAPWCGHCKALAPEYEKAATTLKSKNIPLAKVDCTENEDLCQKHDVRGYPTLKVFRKGEAAEYKGARKADGIVSYMEKQALPSVTEVTASNFDEFKKTDRVVIIAYAKDDASKETFQTLADKNRENFVFGLVTDEAVAKEHKVTEFPSLVVYTQFDDESTFTKPGEFKYDELLEFIKVNSVPLLDEIDASNFQTYAETGLPIAYLFHDNEESKNTIVKEAKALAEKYKGKINFVHIDAKKYGGHADNVGLKQQFPAFSIQHLDNGAKFPLDQTLAVTRENLERFVDDYVAGKIKPHVKSAEPPAENNGPVKVVVASQFKDIVLDKSKDVFLEVYAPWCGYCKKLEPIWTQLGQVVSQNAADSVVIAKMDGTENDIPEEGGFDVTGFPTLKFFQAETNKLIDYEGDRSMEDLVKFLNEHNSKGLKFEVPEEKKEEEKKDEKKEEEKKDEKKDDEATSAHDEL</sequence>
<dbReference type="CDD" id="cd02981">
    <property type="entry name" value="PDI_b_family"/>
    <property type="match status" value="1"/>
</dbReference>
<dbReference type="InterPro" id="IPR005792">
    <property type="entry name" value="Prot_disulphide_isomerase"/>
</dbReference>
<evidence type="ECO:0000313" key="17">
    <source>
        <dbReference type="EMBL" id="ORE08543.1"/>
    </source>
</evidence>
<organism evidence="17">
    <name type="scientific">Rhizopus microsporus var. microsporus</name>
    <dbReference type="NCBI Taxonomy" id="86635"/>
    <lineage>
        <taxon>Eukaryota</taxon>
        <taxon>Fungi</taxon>
        <taxon>Fungi incertae sedis</taxon>
        <taxon>Mucoromycota</taxon>
        <taxon>Mucoromycotina</taxon>
        <taxon>Mucoromycetes</taxon>
        <taxon>Mucorales</taxon>
        <taxon>Mucorineae</taxon>
        <taxon>Rhizopodaceae</taxon>
        <taxon>Rhizopus</taxon>
    </lineage>
</organism>
<evidence type="ECO:0000256" key="7">
    <source>
        <dbReference type="ARBA" id="ARBA00022737"/>
    </source>
</evidence>
<dbReference type="Gene3D" id="3.40.30.10">
    <property type="entry name" value="Glutaredoxin"/>
    <property type="match status" value="4"/>
</dbReference>
<keyword evidence="11 12" id="KW-0676">Redox-active center</keyword>
<dbReference type="EMBL" id="KV921887">
    <property type="protein sequence ID" value="ORE08543.1"/>
    <property type="molecule type" value="Genomic_DNA"/>
</dbReference>
<feature type="disulfide bond" description="Redox-active" evidence="12">
    <location>
        <begin position="55"/>
        <end position="58"/>
    </location>
</feature>
<evidence type="ECO:0000256" key="15">
    <source>
        <dbReference type="SAM" id="MobiDB-lite"/>
    </source>
</evidence>
<comment type="subcellular location">
    <subcellularLocation>
        <location evidence="3">Endoplasmic reticulum lumen</location>
    </subcellularLocation>
</comment>
<evidence type="ECO:0000256" key="1">
    <source>
        <dbReference type="ARBA" id="ARBA00001182"/>
    </source>
</evidence>
<keyword evidence="8" id="KW-0256">Endoplasmic reticulum</keyword>
<evidence type="ECO:0000256" key="2">
    <source>
        <dbReference type="ARBA" id="ARBA00002692"/>
    </source>
</evidence>
<feature type="signal peptide" evidence="14">
    <location>
        <begin position="1"/>
        <end position="24"/>
    </location>
</feature>
<feature type="chain" id="PRO_5011818488" description="Protein disulfide-isomerase" evidence="14">
    <location>
        <begin position="25"/>
        <end position="511"/>
    </location>
</feature>
<evidence type="ECO:0000256" key="6">
    <source>
        <dbReference type="ARBA" id="ARBA00022729"/>
    </source>
</evidence>
<feature type="domain" description="Thioredoxin" evidence="16">
    <location>
        <begin position="338"/>
        <end position="470"/>
    </location>
</feature>
<feature type="disulfide bond" description="Redox-active" evidence="12">
    <location>
        <begin position="388"/>
        <end position="391"/>
    </location>
</feature>
<evidence type="ECO:0000256" key="14">
    <source>
        <dbReference type="RuleBase" id="RU361130"/>
    </source>
</evidence>
<dbReference type="FunFam" id="3.40.30.10:FF:000017">
    <property type="entry name" value="Protein disulfide-isomerase A4"/>
    <property type="match status" value="1"/>
</dbReference>
<dbReference type="Proteomes" id="UP000242414">
    <property type="component" value="Unassembled WGS sequence"/>
</dbReference>
<dbReference type="InterPro" id="IPR005788">
    <property type="entry name" value="PDI_thioredoxin-like_dom"/>
</dbReference>
<evidence type="ECO:0000256" key="12">
    <source>
        <dbReference type="PIRSR" id="PIRSR605792-51"/>
    </source>
</evidence>
<dbReference type="CDD" id="cd02961">
    <property type="entry name" value="PDI_a_family"/>
    <property type="match status" value="1"/>
</dbReference>
<dbReference type="PANTHER" id="PTHR18929:SF132">
    <property type="entry name" value="PROTEIN DISULFIDE-ISOMERASE A3"/>
    <property type="match status" value="1"/>
</dbReference>
<evidence type="ECO:0000256" key="11">
    <source>
        <dbReference type="ARBA" id="ARBA00023284"/>
    </source>
</evidence>
<dbReference type="FunFam" id="3.40.30.10:FF:000139">
    <property type="entry name" value="Protein disulfide-isomerase"/>
    <property type="match status" value="1"/>
</dbReference>
<evidence type="ECO:0000256" key="13">
    <source>
        <dbReference type="RuleBase" id="RU004208"/>
    </source>
</evidence>